<accession>A0A6M3JJC5</accession>
<gene>
    <name evidence="1" type="ORF">MM415A03823_0006</name>
</gene>
<protein>
    <submittedName>
        <fullName evidence="1">Uncharacterized protein</fullName>
    </submittedName>
</protein>
<reference evidence="1" key="1">
    <citation type="submission" date="2020-03" db="EMBL/GenBank/DDBJ databases">
        <title>The deep terrestrial virosphere.</title>
        <authorList>
            <person name="Holmfeldt K."/>
            <person name="Nilsson E."/>
            <person name="Simone D."/>
            <person name="Lopez-Fernandez M."/>
            <person name="Wu X."/>
            <person name="de Brujin I."/>
            <person name="Lundin D."/>
            <person name="Andersson A."/>
            <person name="Bertilsson S."/>
            <person name="Dopson M."/>
        </authorList>
    </citation>
    <scope>NUCLEOTIDE SEQUENCE</scope>
    <source>
        <strain evidence="1">MM415A03823</strain>
    </source>
</reference>
<name>A0A6M3JJC5_9ZZZZ</name>
<organism evidence="1">
    <name type="scientific">viral metagenome</name>
    <dbReference type="NCBI Taxonomy" id="1070528"/>
    <lineage>
        <taxon>unclassified sequences</taxon>
        <taxon>metagenomes</taxon>
        <taxon>organismal metagenomes</taxon>
    </lineage>
</organism>
<sequence length="168" mass="19864">MTYRDIALEYFPGATDDFLEYVIWNETGYPCFWCIPEDGANPVECFRKQLVEARGRRDEWPKRKMVKIMSEFKRCSNCGRYDFVDKHICPPEWQVYIPDWHDPDEPPERGFGHDQESVAEGYVEEHFSDLDYPEEVEIWVRKDSSCAWDKFSVTIEQVPSFSATKIKG</sequence>
<proteinExistence type="predicted"/>
<dbReference type="AlphaFoldDB" id="A0A6M3JJC5"/>
<evidence type="ECO:0000313" key="1">
    <source>
        <dbReference type="EMBL" id="QJA70299.1"/>
    </source>
</evidence>
<dbReference type="EMBL" id="MT141781">
    <property type="protein sequence ID" value="QJA70299.1"/>
    <property type="molecule type" value="Genomic_DNA"/>
</dbReference>